<feature type="domain" description="DUF4274" evidence="1">
    <location>
        <begin position="50"/>
        <end position="124"/>
    </location>
</feature>
<dbReference type="Pfam" id="PF14096">
    <property type="entry name" value="DUF4274"/>
    <property type="match status" value="1"/>
</dbReference>
<evidence type="ECO:0000313" key="3">
    <source>
        <dbReference type="Proteomes" id="UP000298213"/>
    </source>
</evidence>
<gene>
    <name evidence="2" type="ORF">E2493_20605</name>
</gene>
<evidence type="ECO:0000259" key="1">
    <source>
        <dbReference type="Pfam" id="PF14096"/>
    </source>
</evidence>
<proteinExistence type="predicted"/>
<comment type="caution">
    <text evidence="2">The sequence shown here is derived from an EMBL/GenBank/DDBJ whole genome shotgun (WGS) entry which is preliminary data.</text>
</comment>
<dbReference type="RefSeq" id="WP_135090620.1">
    <property type="nucleotide sequence ID" value="NZ_SPDV01000095.1"/>
</dbReference>
<reference evidence="2 3" key="1">
    <citation type="submission" date="2019-03" db="EMBL/GenBank/DDBJ databases">
        <title>Genome sequence of Sphingomonas sp. 17J27-24.</title>
        <authorList>
            <person name="Kim M."/>
            <person name="Maeng S."/>
            <person name="Sathiyaraj S."/>
        </authorList>
    </citation>
    <scope>NUCLEOTIDE SEQUENCE [LARGE SCALE GENOMIC DNA]</scope>
    <source>
        <strain evidence="2 3">17J27-24</strain>
    </source>
</reference>
<protein>
    <submittedName>
        <fullName evidence="2">DUF4274 domain-containing protein</fullName>
    </submittedName>
</protein>
<accession>A0A4Y8ZNI9</accession>
<organism evidence="2 3">
    <name type="scientific">Sphingomonas parva</name>
    <dbReference type="NCBI Taxonomy" id="2555898"/>
    <lineage>
        <taxon>Bacteria</taxon>
        <taxon>Pseudomonadati</taxon>
        <taxon>Pseudomonadota</taxon>
        <taxon>Alphaproteobacteria</taxon>
        <taxon>Sphingomonadales</taxon>
        <taxon>Sphingomonadaceae</taxon>
        <taxon>Sphingomonas</taxon>
    </lineage>
</organism>
<dbReference type="Proteomes" id="UP000298213">
    <property type="component" value="Unassembled WGS sequence"/>
</dbReference>
<evidence type="ECO:0000313" key="2">
    <source>
        <dbReference type="EMBL" id="TFI56369.1"/>
    </source>
</evidence>
<dbReference type="EMBL" id="SPDV01000095">
    <property type="protein sequence ID" value="TFI56369.1"/>
    <property type="molecule type" value="Genomic_DNA"/>
</dbReference>
<sequence>MFERLRAMFGGRAPAPTAATAPDPIPAVAPEAYAAFGEEELLAWLQQRGPDDWHRSACSWNWDQDFAPLLWIIRQPECDAGTAITLFARGEPSYYAQFETMAALEAGAGYMMDTVRFLIEICERWAAGQYQHYGFRPDALPHLTPNSLPWPVPDSLAQAEAHGEELDFSGWTEGYPPEFFERG</sequence>
<dbReference type="OrthoDB" id="7431744at2"/>
<dbReference type="AlphaFoldDB" id="A0A4Y8ZNI9"/>
<keyword evidence="3" id="KW-1185">Reference proteome</keyword>
<dbReference type="InterPro" id="IPR025369">
    <property type="entry name" value="DUF4274"/>
</dbReference>
<name>A0A4Y8ZNI9_9SPHN</name>